<dbReference type="InterPro" id="IPR051911">
    <property type="entry name" value="SDR_oxidoreductase"/>
</dbReference>
<reference evidence="5 6" key="1">
    <citation type="submission" date="2014-08" db="EMBL/GenBank/DDBJ databases">
        <title>Comparative genomics of the Paenibacillus odorifer group.</title>
        <authorList>
            <person name="den Bakker H.C."/>
            <person name="Tsai Y.-C."/>
            <person name="Martin N."/>
            <person name="Korlach J."/>
            <person name="Wiedmann M."/>
        </authorList>
    </citation>
    <scope>NUCLEOTIDE SEQUENCE [LARGE SCALE GENOMIC DNA]</scope>
    <source>
        <strain evidence="5 6">DSM 15220</strain>
    </source>
</reference>
<dbReference type="PANTHER" id="PTHR43976">
    <property type="entry name" value="SHORT CHAIN DEHYDROGENASE"/>
    <property type="match status" value="1"/>
</dbReference>
<dbReference type="GO" id="GO:0008206">
    <property type="term" value="P:bile acid metabolic process"/>
    <property type="evidence" value="ECO:0007669"/>
    <property type="project" value="UniProtKB-ARBA"/>
</dbReference>
<dbReference type="NCBIfam" id="NF005372">
    <property type="entry name" value="PRK06914.1"/>
    <property type="match status" value="1"/>
</dbReference>
<gene>
    <name evidence="5" type="ORF">PGRAT_12655</name>
</gene>
<dbReference type="GO" id="GO:0016491">
    <property type="term" value="F:oxidoreductase activity"/>
    <property type="evidence" value="ECO:0007669"/>
    <property type="project" value="UniProtKB-KW"/>
</dbReference>
<dbReference type="AlphaFoldDB" id="A0A089NH69"/>
<dbReference type="InterPro" id="IPR057326">
    <property type="entry name" value="KR_dom"/>
</dbReference>
<dbReference type="STRING" id="189425.PGRAT_12655"/>
<evidence type="ECO:0000256" key="2">
    <source>
        <dbReference type="ARBA" id="ARBA00023002"/>
    </source>
</evidence>
<evidence type="ECO:0000313" key="5">
    <source>
        <dbReference type="EMBL" id="AIQ68369.1"/>
    </source>
</evidence>
<feature type="domain" description="Ketoreductase" evidence="4">
    <location>
        <begin position="11"/>
        <end position="192"/>
    </location>
</feature>
<dbReference type="InterPro" id="IPR002347">
    <property type="entry name" value="SDR_fam"/>
</dbReference>
<dbReference type="Pfam" id="PF00106">
    <property type="entry name" value="adh_short"/>
    <property type="match status" value="1"/>
</dbReference>
<keyword evidence="6" id="KW-1185">Reference proteome</keyword>
<dbReference type="RefSeq" id="WP_025706841.1">
    <property type="nucleotide sequence ID" value="NZ_CP009287.1"/>
</dbReference>
<dbReference type="SMART" id="SM00822">
    <property type="entry name" value="PKS_KR"/>
    <property type="match status" value="1"/>
</dbReference>
<proteinExistence type="inferred from homology"/>
<comment type="similarity">
    <text evidence="1 3">Belongs to the short-chain dehydrogenases/reductases (SDR) family.</text>
</comment>
<dbReference type="InterPro" id="IPR036291">
    <property type="entry name" value="NAD(P)-bd_dom_sf"/>
</dbReference>
<dbReference type="PANTHER" id="PTHR43976:SF16">
    <property type="entry name" value="SHORT-CHAIN DEHYDROGENASE_REDUCTASE FAMILY PROTEIN"/>
    <property type="match status" value="1"/>
</dbReference>
<protein>
    <submittedName>
        <fullName evidence="5">Short-chain dehydrogenase</fullName>
    </submittedName>
</protein>
<dbReference type="PROSITE" id="PS00061">
    <property type="entry name" value="ADH_SHORT"/>
    <property type="match status" value="1"/>
</dbReference>
<evidence type="ECO:0000259" key="4">
    <source>
        <dbReference type="SMART" id="SM00822"/>
    </source>
</evidence>
<evidence type="ECO:0000256" key="1">
    <source>
        <dbReference type="ARBA" id="ARBA00006484"/>
    </source>
</evidence>
<dbReference type="eggNOG" id="COG4221">
    <property type="taxonomic scope" value="Bacteria"/>
</dbReference>
<dbReference type="EMBL" id="CP009287">
    <property type="protein sequence ID" value="AIQ68369.1"/>
    <property type="molecule type" value="Genomic_DNA"/>
</dbReference>
<name>A0A089NH69_9BACL</name>
<accession>A0A089NH69</accession>
<dbReference type="Proteomes" id="UP000029500">
    <property type="component" value="Chromosome"/>
</dbReference>
<dbReference type="KEGG" id="pgm:PGRAT_12655"/>
<evidence type="ECO:0000313" key="6">
    <source>
        <dbReference type="Proteomes" id="UP000029500"/>
    </source>
</evidence>
<dbReference type="CDD" id="cd05374">
    <property type="entry name" value="17beta-HSD-like_SDR_c"/>
    <property type="match status" value="1"/>
</dbReference>
<dbReference type="InterPro" id="IPR020904">
    <property type="entry name" value="Sc_DH/Rdtase_CS"/>
</dbReference>
<dbReference type="PRINTS" id="PR00080">
    <property type="entry name" value="SDRFAMILY"/>
</dbReference>
<keyword evidence="2" id="KW-0560">Oxidoreductase</keyword>
<dbReference type="FunFam" id="3.40.50.720:FF:000084">
    <property type="entry name" value="Short-chain dehydrogenase reductase"/>
    <property type="match status" value="1"/>
</dbReference>
<dbReference type="HOGENOM" id="CLU_010194_2_9_9"/>
<organism evidence="5 6">
    <name type="scientific">Paenibacillus graminis</name>
    <dbReference type="NCBI Taxonomy" id="189425"/>
    <lineage>
        <taxon>Bacteria</taxon>
        <taxon>Bacillati</taxon>
        <taxon>Bacillota</taxon>
        <taxon>Bacilli</taxon>
        <taxon>Bacillales</taxon>
        <taxon>Paenibacillaceae</taxon>
        <taxon>Paenibacillus</taxon>
    </lineage>
</organism>
<sequence>MNSENGQNAGTTALITGTSSGFGLLTALALARKGYQVAATMRDISRQGELLRQAAEAGLAERIHVISLDVTDSASIQSAVAAVLDKFGRVDVLVNNAGFAVGGFVEEVNMEAWRRQMETNFFGLVEVTKAVLPVMRSQRAGLIVNVSSVSGLTGFPGYAPYAASKYAVEGFSESLRQEVLPFGIRVVLVEPASFRTPIWGKGMKGMHTSSNSPYREQLAQVLRYSRTSAETAPDPDRVAGLIARITAMKAPRLRYPVGKGSRLLVVGKTLLPWKVFEGIIASSLKKMK</sequence>
<dbReference type="PRINTS" id="PR00081">
    <property type="entry name" value="GDHRDH"/>
</dbReference>
<dbReference type="OrthoDB" id="9775296at2"/>
<dbReference type="Gene3D" id="3.40.50.720">
    <property type="entry name" value="NAD(P)-binding Rossmann-like Domain"/>
    <property type="match status" value="1"/>
</dbReference>
<dbReference type="SUPFAM" id="SSF51735">
    <property type="entry name" value="NAD(P)-binding Rossmann-fold domains"/>
    <property type="match status" value="1"/>
</dbReference>
<evidence type="ECO:0000256" key="3">
    <source>
        <dbReference type="RuleBase" id="RU000363"/>
    </source>
</evidence>